<evidence type="ECO:0000313" key="1">
    <source>
        <dbReference type="EMBL" id="PHN01294.1"/>
    </source>
</evidence>
<dbReference type="EMBL" id="PDUD01000057">
    <property type="protein sequence ID" value="PHN01294.1"/>
    <property type="molecule type" value="Genomic_DNA"/>
</dbReference>
<protein>
    <submittedName>
        <fullName evidence="1">Uncharacterized protein</fullName>
    </submittedName>
</protein>
<proteinExistence type="predicted"/>
<keyword evidence="2" id="KW-1185">Reference proteome</keyword>
<name>A0A2D0MYE9_FLAN2</name>
<dbReference type="AlphaFoldDB" id="A0A2D0MYE9"/>
<reference evidence="1 2" key="1">
    <citation type="submission" date="2017-10" db="EMBL/GenBank/DDBJ databases">
        <title>The draft genome sequence of Lewinella nigricans NBRC 102662.</title>
        <authorList>
            <person name="Wang K."/>
        </authorList>
    </citation>
    <scope>NUCLEOTIDE SEQUENCE [LARGE SCALE GENOMIC DNA]</scope>
    <source>
        <strain evidence="1 2">NBRC 102662</strain>
    </source>
</reference>
<dbReference type="Proteomes" id="UP000223913">
    <property type="component" value="Unassembled WGS sequence"/>
</dbReference>
<organism evidence="1 2">
    <name type="scientific">Flavilitoribacter nigricans (strain ATCC 23147 / DSM 23189 / NBRC 102662 / NCIMB 1420 / SS-2)</name>
    <name type="common">Lewinella nigricans</name>
    <dbReference type="NCBI Taxonomy" id="1122177"/>
    <lineage>
        <taxon>Bacteria</taxon>
        <taxon>Pseudomonadati</taxon>
        <taxon>Bacteroidota</taxon>
        <taxon>Saprospiria</taxon>
        <taxon>Saprospirales</taxon>
        <taxon>Lewinellaceae</taxon>
        <taxon>Flavilitoribacter</taxon>
    </lineage>
</organism>
<dbReference type="RefSeq" id="WP_099155267.1">
    <property type="nucleotide sequence ID" value="NZ_PDUD01000057.1"/>
</dbReference>
<comment type="caution">
    <text evidence="1">The sequence shown here is derived from an EMBL/GenBank/DDBJ whole genome shotgun (WGS) entry which is preliminary data.</text>
</comment>
<dbReference type="OrthoDB" id="1493320at2"/>
<gene>
    <name evidence="1" type="ORF">CRP01_37665</name>
</gene>
<evidence type="ECO:0000313" key="2">
    <source>
        <dbReference type="Proteomes" id="UP000223913"/>
    </source>
</evidence>
<sequence>MTLSRFQVICFCVILGAIFLLPGALGAQRVDLSDDFNQLLTEVDAQLVLPVEADYKDIRPLKNRWMDYDFSIRSRKEKMEIRYKILPFEVENRTFYAPHVKAMQVMMQVASNQEDAIVSTISLSEKSLKEDFRADWGKLFTFTPKEEFSNKQTCQLITLFREGKGMVFLFFLFNKPPMELTYRHLAVSFGETDL</sequence>
<accession>A0A2D0MYE9</accession>